<feature type="non-terminal residue" evidence="2">
    <location>
        <position position="1"/>
    </location>
</feature>
<organism evidence="2 3">
    <name type="scientific">Staphylococcus felis</name>
    <dbReference type="NCBI Taxonomy" id="46127"/>
    <lineage>
        <taxon>Bacteria</taxon>
        <taxon>Bacillati</taxon>
        <taxon>Bacillota</taxon>
        <taxon>Bacilli</taxon>
        <taxon>Bacillales</taxon>
        <taxon>Staphylococcaceae</taxon>
        <taxon>Staphylococcus</taxon>
    </lineage>
</organism>
<dbReference type="AlphaFoldDB" id="A0A3E0IKB8"/>
<dbReference type="Proteomes" id="UP000256562">
    <property type="component" value="Unassembled WGS sequence"/>
</dbReference>
<name>A0A3E0IKB8_9STAP</name>
<evidence type="ECO:0000313" key="2">
    <source>
        <dbReference type="EMBL" id="REH88106.1"/>
    </source>
</evidence>
<evidence type="ECO:0000313" key="1">
    <source>
        <dbReference type="EMBL" id="REH88104.1"/>
    </source>
</evidence>
<evidence type="ECO:0000313" key="3">
    <source>
        <dbReference type="Proteomes" id="UP000256562"/>
    </source>
</evidence>
<accession>A0A3E0IKB8</accession>
<comment type="caution">
    <text evidence="2">The sequence shown here is derived from an EMBL/GenBank/DDBJ whole genome shotgun (WGS) entry which is preliminary data.</text>
</comment>
<sequence length="40" mass="4464">NFNGQNLVIINQTPTPYDHQADLVIHDDMVAVIEALNDKS</sequence>
<dbReference type="Gene3D" id="3.40.50.1220">
    <property type="entry name" value="TPP-binding domain"/>
    <property type="match status" value="1"/>
</dbReference>
<protein>
    <submittedName>
        <fullName evidence="2">NAD-dependent protein deacylase</fullName>
    </submittedName>
</protein>
<dbReference type="EMBL" id="QKXQ01000777">
    <property type="protein sequence ID" value="REH88106.1"/>
    <property type="molecule type" value="Genomic_DNA"/>
</dbReference>
<gene>
    <name evidence="2" type="ORF">DOS83_14510</name>
    <name evidence="1" type="ORF">DOS83_14535</name>
</gene>
<dbReference type="EMBL" id="QKXQ01000778">
    <property type="protein sequence ID" value="REH88104.1"/>
    <property type="molecule type" value="Genomic_DNA"/>
</dbReference>
<reference evidence="2 3" key="1">
    <citation type="journal article" date="2018" name="Vet. Microbiol.">
        <title>Characterisation of Staphylococcus felis isolated from cats using whole genome sequencing.</title>
        <authorList>
            <person name="Worthing K."/>
            <person name="Pang S."/>
            <person name="Trott D.J."/>
            <person name="Abraham S."/>
            <person name="Coombs G.W."/>
            <person name="Jordan D."/>
            <person name="McIntyre L."/>
            <person name="Davies M.R."/>
            <person name="Norris J."/>
        </authorList>
    </citation>
    <scope>NUCLEOTIDE SEQUENCE [LARGE SCALE GENOMIC DNA]</scope>
    <source>
        <strain evidence="2 3">F9</strain>
    </source>
</reference>
<proteinExistence type="predicted"/>